<keyword evidence="1" id="KW-0963">Cytoplasm</keyword>
<reference evidence="4" key="1">
    <citation type="journal article" date="2020" name="mSystems">
        <title>Genome- and Community-Level Interaction Insights into Carbon Utilization and Element Cycling Functions of Hydrothermarchaeota in Hydrothermal Sediment.</title>
        <authorList>
            <person name="Zhou Z."/>
            <person name="Liu Y."/>
            <person name="Xu W."/>
            <person name="Pan J."/>
            <person name="Luo Z.H."/>
            <person name="Li M."/>
        </authorList>
    </citation>
    <scope>NUCLEOTIDE SEQUENCE [LARGE SCALE GENOMIC DNA]</scope>
    <source>
        <strain evidence="4">HyVt-493</strain>
    </source>
</reference>
<dbReference type="EMBL" id="DRMS01000047">
    <property type="protein sequence ID" value="HFC91416.1"/>
    <property type="molecule type" value="Genomic_DNA"/>
</dbReference>
<comment type="caution">
    <text evidence="4">The sequence shown here is derived from an EMBL/GenBank/DDBJ whole genome shotgun (WGS) entry which is preliminary data.</text>
</comment>
<feature type="coiled-coil region" evidence="2">
    <location>
        <begin position="174"/>
        <end position="201"/>
    </location>
</feature>
<comment type="pathway">
    <text evidence="1">Cofactor biosynthesis; ubiquinone biosynthesis.</text>
</comment>
<keyword evidence="1" id="KW-0831">Ubiquinone biosynthesis</keyword>
<organism evidence="4">
    <name type="scientific">Leucothrix mucor</name>
    <dbReference type="NCBI Taxonomy" id="45248"/>
    <lineage>
        <taxon>Bacteria</taxon>
        <taxon>Pseudomonadati</taxon>
        <taxon>Pseudomonadota</taxon>
        <taxon>Gammaproteobacteria</taxon>
        <taxon>Thiotrichales</taxon>
        <taxon>Thiotrichaceae</taxon>
        <taxon>Leucothrix</taxon>
    </lineage>
</organism>
<evidence type="ECO:0000256" key="1">
    <source>
        <dbReference type="HAMAP-Rule" id="MF_02215"/>
    </source>
</evidence>
<name>A0A7V2WTS3_LEUMU</name>
<dbReference type="AlphaFoldDB" id="A0A7V2WTS3"/>
<dbReference type="Proteomes" id="UP000885750">
    <property type="component" value="Unassembled WGS sequence"/>
</dbReference>
<comment type="similarity">
    <text evidence="1">Belongs to the UbiJ family.</text>
</comment>
<evidence type="ECO:0000256" key="2">
    <source>
        <dbReference type="SAM" id="Coils"/>
    </source>
</evidence>
<gene>
    <name evidence="1" type="primary">ubiJ</name>
    <name evidence="4" type="ORF">ENJ51_01240</name>
</gene>
<dbReference type="UniPathway" id="UPA00232"/>
<accession>A0A7V2WTS3</accession>
<sequence length="206" mass="22943">MQLSTSILASIETSLNAWLTLDGNTLPKFNNMQGKIICLHISGLELKLYFLPDQNDIAVMGNYEGEPDTTIKGAPMTLMRLGTSSHSGKTLLDSDASIEGDTHLGAEFSRILSEVDIDWEGLLSNFVGGMVAEHVAQAAYDSSQWVKEKKQSMHSKTSNYLTEEVRLTPAEEEINHYLDEVDDLRMSVDRLEAKINQYIDKDDADK</sequence>
<proteinExistence type="inferred from homology"/>
<dbReference type="PANTHER" id="PTHR38693">
    <property type="entry name" value="UBIQUINONE BIOSYNTHESIS PROTEIN UBIJ"/>
    <property type="match status" value="1"/>
</dbReference>
<dbReference type="InterPro" id="IPR003033">
    <property type="entry name" value="SCP2_sterol-bd_dom"/>
</dbReference>
<feature type="domain" description="SCP2" evidence="3">
    <location>
        <begin position="15"/>
        <end position="112"/>
    </location>
</feature>
<evidence type="ECO:0000313" key="4">
    <source>
        <dbReference type="EMBL" id="HFC91416.1"/>
    </source>
</evidence>
<keyword evidence="2" id="KW-0175">Coiled coil</keyword>
<dbReference type="Pfam" id="PF02036">
    <property type="entry name" value="SCP2"/>
    <property type="match status" value="1"/>
</dbReference>
<comment type="function">
    <text evidence="1">Required for ubiquinone (coenzyme Q) biosynthesis. Binds hydrophobic ubiquinone biosynthetic intermediates via its SCP2 domain and is essential for the stability of the Ubi complex. May constitute a docking platform where Ubi enzymes assemble and access their SCP2-bound polyprenyl substrates.</text>
</comment>
<dbReference type="GO" id="GO:0005737">
    <property type="term" value="C:cytoplasm"/>
    <property type="evidence" value="ECO:0007669"/>
    <property type="project" value="UniProtKB-SubCell"/>
</dbReference>
<dbReference type="HAMAP" id="MF_02215">
    <property type="entry name" value="UbiJ"/>
    <property type="match status" value="1"/>
</dbReference>
<dbReference type="GO" id="GO:0006744">
    <property type="term" value="P:ubiquinone biosynthetic process"/>
    <property type="evidence" value="ECO:0007669"/>
    <property type="project" value="UniProtKB-UniRule"/>
</dbReference>
<dbReference type="PANTHER" id="PTHR38693:SF1">
    <property type="entry name" value="UBIQUINONE BIOSYNTHESIS ACCESSORY FACTOR UBIJ"/>
    <property type="match status" value="1"/>
</dbReference>
<comment type="subcellular location">
    <subcellularLocation>
        <location evidence="1">Cytoplasm</location>
    </subcellularLocation>
</comment>
<dbReference type="SUPFAM" id="SSF55718">
    <property type="entry name" value="SCP-like"/>
    <property type="match status" value="1"/>
</dbReference>
<protein>
    <recommendedName>
        <fullName evidence="1">Ubiquinone biosynthesis accessory factor UbiJ</fullName>
    </recommendedName>
</protein>
<dbReference type="InterPro" id="IPR036527">
    <property type="entry name" value="SCP2_sterol-bd_dom_sf"/>
</dbReference>
<evidence type="ECO:0000259" key="3">
    <source>
        <dbReference type="Pfam" id="PF02036"/>
    </source>
</evidence>
<dbReference type="InterPro" id="IPR038989">
    <property type="entry name" value="UbiJ"/>
</dbReference>